<dbReference type="PANTHER" id="PTHR24006:SF687">
    <property type="entry name" value="UBIQUITIN CARBOXYL-TERMINAL HYDROLASE 10"/>
    <property type="match status" value="1"/>
</dbReference>
<comment type="catalytic activity">
    <reaction evidence="1 7">
        <text>Thiol-dependent hydrolysis of ester, thioester, amide, peptide and isopeptide bonds formed by the C-terminal Gly of ubiquitin (a 76-residue protein attached to proteins as an intracellular targeting signal).</text>
        <dbReference type="EC" id="3.4.19.12"/>
    </reaction>
</comment>
<feature type="compositionally biased region" description="Polar residues" evidence="8">
    <location>
        <begin position="31"/>
        <end position="48"/>
    </location>
</feature>
<name>A0A914V6F8_9BILA</name>
<dbReference type="Pfam" id="PF00443">
    <property type="entry name" value="UCH"/>
    <property type="match status" value="1"/>
</dbReference>
<evidence type="ECO:0000259" key="9">
    <source>
        <dbReference type="PROSITE" id="PS50235"/>
    </source>
</evidence>
<dbReference type="PANTHER" id="PTHR24006">
    <property type="entry name" value="UBIQUITIN CARBOXYL-TERMINAL HYDROLASE"/>
    <property type="match status" value="1"/>
</dbReference>
<evidence type="ECO:0000256" key="2">
    <source>
        <dbReference type="ARBA" id="ARBA00005427"/>
    </source>
</evidence>
<dbReference type="SUPFAM" id="SSF54001">
    <property type="entry name" value="Cysteine proteinases"/>
    <property type="match status" value="1"/>
</dbReference>
<evidence type="ECO:0000256" key="5">
    <source>
        <dbReference type="ARBA" id="ARBA00022801"/>
    </source>
</evidence>
<feature type="region of interest" description="Disordered" evidence="8">
    <location>
        <begin position="80"/>
        <end position="104"/>
    </location>
</feature>
<feature type="compositionally biased region" description="Low complexity" evidence="8">
    <location>
        <begin position="458"/>
        <end position="471"/>
    </location>
</feature>
<dbReference type="InterPro" id="IPR038765">
    <property type="entry name" value="Papain-like_cys_pep_sf"/>
</dbReference>
<evidence type="ECO:0000313" key="11">
    <source>
        <dbReference type="WBParaSite" id="PSAMB.scaffold1595size29561.g13969.t1"/>
    </source>
</evidence>
<accession>A0A914V6F8</accession>
<feature type="region of interest" description="Disordered" evidence="8">
    <location>
        <begin position="275"/>
        <end position="491"/>
    </location>
</feature>
<dbReference type="GO" id="GO:0006508">
    <property type="term" value="P:proteolysis"/>
    <property type="evidence" value="ECO:0007669"/>
    <property type="project" value="UniProtKB-KW"/>
</dbReference>
<dbReference type="GO" id="GO:0010506">
    <property type="term" value="P:regulation of autophagy"/>
    <property type="evidence" value="ECO:0007669"/>
    <property type="project" value="TreeGrafter"/>
</dbReference>
<feature type="compositionally biased region" description="Low complexity" evidence="8">
    <location>
        <begin position="85"/>
        <end position="98"/>
    </location>
</feature>
<dbReference type="GO" id="GO:0005829">
    <property type="term" value="C:cytosol"/>
    <property type="evidence" value="ECO:0007669"/>
    <property type="project" value="TreeGrafter"/>
</dbReference>
<evidence type="ECO:0000256" key="6">
    <source>
        <dbReference type="ARBA" id="ARBA00022807"/>
    </source>
</evidence>
<comment type="similarity">
    <text evidence="2">Belongs to the peptidase C19 family. USP10 subfamily.</text>
</comment>
<evidence type="ECO:0000256" key="4">
    <source>
        <dbReference type="ARBA" id="ARBA00022786"/>
    </source>
</evidence>
<dbReference type="Gene3D" id="3.90.70.10">
    <property type="entry name" value="Cysteine proteinases"/>
    <property type="match status" value="1"/>
</dbReference>
<feature type="region of interest" description="Disordered" evidence="8">
    <location>
        <begin position="512"/>
        <end position="535"/>
    </location>
</feature>
<organism evidence="10 11">
    <name type="scientific">Plectus sambesii</name>
    <dbReference type="NCBI Taxonomy" id="2011161"/>
    <lineage>
        <taxon>Eukaryota</taxon>
        <taxon>Metazoa</taxon>
        <taxon>Ecdysozoa</taxon>
        <taxon>Nematoda</taxon>
        <taxon>Chromadorea</taxon>
        <taxon>Plectida</taxon>
        <taxon>Plectina</taxon>
        <taxon>Plectoidea</taxon>
        <taxon>Plectidae</taxon>
        <taxon>Plectus</taxon>
    </lineage>
</organism>
<dbReference type="CDD" id="cd02257">
    <property type="entry name" value="Peptidase_C19"/>
    <property type="match status" value="1"/>
</dbReference>
<dbReference type="WBParaSite" id="PSAMB.scaffold1595size29561.g13969.t1">
    <property type="protein sequence ID" value="PSAMB.scaffold1595size29561.g13969.t1"/>
    <property type="gene ID" value="PSAMB.scaffold1595size29561.g13969"/>
</dbReference>
<dbReference type="GO" id="GO:0005634">
    <property type="term" value="C:nucleus"/>
    <property type="evidence" value="ECO:0007669"/>
    <property type="project" value="TreeGrafter"/>
</dbReference>
<sequence length="950" mass="105229">FPLTNEFPYPNAPIFPYDGLAEALVSPMSGDAQSLASEYVPQSPSHTPTGEKEPLDDELAVNDRAQGKQAAMGAPMYQHQTYAEHQQQQQQHQQQQQQLYDQATRQKELSPGANELARNDFMQTNVVGRLPPPGPHNFSRMPPHGMSHMGYSIPHTMSIPGSNQPPSPYGVPAPAAPYPTAYLQQQQFQPAGRSPFVVYQPMMQMYYPPIYQQQMPPFYRQRLLLSQQQQQQLYSQQQMAQPPPTMQQQHSMQQSMYNHQQYMPVVAGDQREQNELVDGEEGEDCGDDGEVYECDSSSQPPMMARTMPTGESSTPQQSHTPVDIEYVEEDEQRVADPDDVDDSDCAPPPHSVEELTFGNFDDAEPRSVATTTGGDRIITGSASDRHRGPEFVDEGEQRGAPQPRALDQASSTGMQGSAERADLRAEGIREEEEKHEPERSTNAPLDDGKAAISTDSESAPATTAQASPPAADGDGDESAATTESSSAAPATKSWASLFKRDRYEAIVVNSDQRLSTERAEDWPTPGVSADVQRPSHASTSSYKKAVVAPHQDAEAEALKAMLKTLSIVHKGPTFQPRGLFNSGNWCYANSVLQALVACPPFFHLMRHFGHAADRVNTSTPILDALSLFVAEFAIDQNKQRRSRLEYDMPMTASNVQEMVARLKSDAAYKGRQEDAEELLLALLNGLHEEMIALMEMDPPRGPSNSDPHLTNGHGSDDSQPAQPETDEWQQVLPGKKHPITRQTVTTETPLSQIFMGHVRYSIHRQGAKDSANIEQFFTLPLEIQSHEVNDVVSALSHSLRKETFKGSATTSSSSGAKVTKEVDVHRRGSLDSLPPVLILQLKYFVYSPEGGVKKLLKPIHFPTELNIDRELLSLLPKSSPRKYKLFAVVLHHGEKAHGGHYTARVFHAGYWLEMDDAIISSVQPDKVTVCESPSVPYLLFYRRCDLMQQS</sequence>
<feature type="compositionally biased region" description="Polar residues" evidence="8">
    <location>
        <begin position="309"/>
        <end position="320"/>
    </location>
</feature>
<dbReference type="Proteomes" id="UP000887566">
    <property type="component" value="Unplaced"/>
</dbReference>
<dbReference type="InterPro" id="IPR028889">
    <property type="entry name" value="USP"/>
</dbReference>
<reference evidence="11" key="1">
    <citation type="submission" date="2022-11" db="UniProtKB">
        <authorList>
            <consortium name="WormBaseParasite"/>
        </authorList>
    </citation>
    <scope>IDENTIFICATION</scope>
</reference>
<dbReference type="InterPro" id="IPR050164">
    <property type="entry name" value="Peptidase_C19"/>
</dbReference>
<feature type="compositionally biased region" description="Acidic residues" evidence="8">
    <location>
        <begin position="325"/>
        <end position="344"/>
    </location>
</feature>
<evidence type="ECO:0000313" key="10">
    <source>
        <dbReference type="Proteomes" id="UP000887566"/>
    </source>
</evidence>
<keyword evidence="4 7" id="KW-0833">Ubl conjugation pathway</keyword>
<feature type="compositionally biased region" description="Low complexity" evidence="8">
    <location>
        <begin position="478"/>
        <end position="491"/>
    </location>
</feature>
<evidence type="ECO:0000256" key="8">
    <source>
        <dbReference type="SAM" id="MobiDB-lite"/>
    </source>
</evidence>
<protein>
    <recommendedName>
        <fullName evidence="7">Ubiquitin carboxyl-terminal hydrolase</fullName>
        <ecNumber evidence="7">3.4.19.12</ecNumber>
    </recommendedName>
</protein>
<evidence type="ECO:0000256" key="3">
    <source>
        <dbReference type="ARBA" id="ARBA00022670"/>
    </source>
</evidence>
<feature type="compositionally biased region" description="Basic and acidic residues" evidence="8">
    <location>
        <begin position="419"/>
        <end position="439"/>
    </location>
</feature>
<keyword evidence="6 7" id="KW-0788">Thiol protease</keyword>
<keyword evidence="3 7" id="KW-0645">Protease</keyword>
<evidence type="ECO:0000256" key="1">
    <source>
        <dbReference type="ARBA" id="ARBA00000707"/>
    </source>
</evidence>
<evidence type="ECO:0000256" key="7">
    <source>
        <dbReference type="RuleBase" id="RU366025"/>
    </source>
</evidence>
<feature type="compositionally biased region" description="Acidic residues" evidence="8">
    <location>
        <begin position="275"/>
        <end position="293"/>
    </location>
</feature>
<keyword evidence="5 7" id="KW-0378">Hydrolase</keyword>
<dbReference type="InterPro" id="IPR018200">
    <property type="entry name" value="USP_CS"/>
</dbReference>
<dbReference type="GO" id="GO:0030330">
    <property type="term" value="P:DNA damage response, signal transduction by p53 class mediator"/>
    <property type="evidence" value="ECO:0007669"/>
    <property type="project" value="TreeGrafter"/>
</dbReference>
<dbReference type="PROSITE" id="PS00972">
    <property type="entry name" value="USP_1"/>
    <property type="match status" value="1"/>
</dbReference>
<dbReference type="PROSITE" id="PS50235">
    <property type="entry name" value="USP_3"/>
    <property type="match status" value="1"/>
</dbReference>
<keyword evidence="10" id="KW-1185">Reference proteome</keyword>
<dbReference type="InterPro" id="IPR001394">
    <property type="entry name" value="Peptidase_C19_UCH"/>
</dbReference>
<dbReference type="GO" id="GO:0004843">
    <property type="term" value="F:cysteine-type deubiquitinase activity"/>
    <property type="evidence" value="ECO:0007669"/>
    <property type="project" value="UniProtKB-UniRule"/>
</dbReference>
<feature type="region of interest" description="Disordered" evidence="8">
    <location>
        <begin position="29"/>
        <end position="57"/>
    </location>
</feature>
<dbReference type="GO" id="GO:0016579">
    <property type="term" value="P:protein deubiquitination"/>
    <property type="evidence" value="ECO:0007669"/>
    <property type="project" value="InterPro"/>
</dbReference>
<proteinExistence type="inferred from homology"/>
<dbReference type="AlphaFoldDB" id="A0A914V6F8"/>
<feature type="domain" description="USP" evidence="9">
    <location>
        <begin position="577"/>
        <end position="944"/>
    </location>
</feature>
<feature type="region of interest" description="Disordered" evidence="8">
    <location>
        <begin position="696"/>
        <end position="729"/>
    </location>
</feature>
<dbReference type="EC" id="3.4.19.12" evidence="7"/>
<dbReference type="PROSITE" id="PS00973">
    <property type="entry name" value="USP_2"/>
    <property type="match status" value="1"/>
</dbReference>